<dbReference type="EMBL" id="BNAS01000002">
    <property type="protein sequence ID" value="GHH71269.1"/>
    <property type="molecule type" value="Genomic_DNA"/>
</dbReference>
<dbReference type="InterPro" id="IPR036196">
    <property type="entry name" value="Ptyr_pPase_sf"/>
</dbReference>
<protein>
    <recommendedName>
        <fullName evidence="8">Rhodanese domain-containing protein</fullName>
    </recommendedName>
</protein>
<evidence type="ECO:0000256" key="4">
    <source>
        <dbReference type="ARBA" id="ARBA00022827"/>
    </source>
</evidence>
<reference evidence="9" key="1">
    <citation type="journal article" date="2014" name="Int. J. Syst. Evol. Microbiol.">
        <title>Complete genome sequence of Corynebacterium casei LMG S-19264T (=DSM 44701T), isolated from a smear-ripened cheese.</title>
        <authorList>
            <consortium name="US DOE Joint Genome Institute (JGI-PGF)"/>
            <person name="Walter F."/>
            <person name="Albersmeier A."/>
            <person name="Kalinowski J."/>
            <person name="Ruckert C."/>
        </authorList>
    </citation>
    <scope>NUCLEOTIDE SEQUENCE</scope>
    <source>
        <strain evidence="9">CGMCC 4.7398</strain>
    </source>
</reference>
<dbReference type="InterPro" id="IPR001763">
    <property type="entry name" value="Rhodanese-like_dom"/>
</dbReference>
<comment type="caution">
    <text evidence="9">The sequence shown here is derived from an EMBL/GenBank/DDBJ whole genome shotgun (WGS) entry which is preliminary data.</text>
</comment>
<keyword evidence="6" id="KW-0676">Redox-active center</keyword>
<dbReference type="SMART" id="SM00226">
    <property type="entry name" value="LMWPc"/>
    <property type="match status" value="1"/>
</dbReference>
<keyword evidence="3" id="KW-0285">Flavoprotein</keyword>
<evidence type="ECO:0000256" key="7">
    <source>
        <dbReference type="SAM" id="MobiDB-lite"/>
    </source>
</evidence>
<dbReference type="InterPro" id="IPR050260">
    <property type="entry name" value="FAD-bd_OxRdtase"/>
</dbReference>
<dbReference type="Gene3D" id="3.50.50.60">
    <property type="entry name" value="FAD/NAD(P)-binding domain"/>
    <property type="match status" value="2"/>
</dbReference>
<feature type="region of interest" description="Disordered" evidence="7">
    <location>
        <begin position="585"/>
        <end position="608"/>
    </location>
</feature>
<dbReference type="Gene3D" id="3.40.250.10">
    <property type="entry name" value="Rhodanese-like domain"/>
    <property type="match status" value="1"/>
</dbReference>
<evidence type="ECO:0000313" key="10">
    <source>
        <dbReference type="Proteomes" id="UP000627369"/>
    </source>
</evidence>
<dbReference type="PANTHER" id="PTHR43429:SF1">
    <property type="entry name" value="NAD(P)H SULFUR OXIDOREDUCTASE (COA-DEPENDENT)"/>
    <property type="match status" value="1"/>
</dbReference>
<dbReference type="Proteomes" id="UP000627369">
    <property type="component" value="Unassembled WGS sequence"/>
</dbReference>
<dbReference type="InterPro" id="IPR004099">
    <property type="entry name" value="Pyr_nucl-diS_OxRdtase_dimer"/>
</dbReference>
<dbReference type="GO" id="GO:0016491">
    <property type="term" value="F:oxidoreductase activity"/>
    <property type="evidence" value="ECO:0007669"/>
    <property type="project" value="UniProtKB-KW"/>
</dbReference>
<dbReference type="InterPro" id="IPR036873">
    <property type="entry name" value="Rhodanese-like_dom_sf"/>
</dbReference>
<comment type="similarity">
    <text evidence="2">Belongs to the class-III pyridine nucleotide-disulfide oxidoreductase family.</text>
</comment>
<dbReference type="InterPro" id="IPR023485">
    <property type="entry name" value="Ptyr_pPase"/>
</dbReference>
<evidence type="ECO:0000256" key="6">
    <source>
        <dbReference type="ARBA" id="ARBA00023284"/>
    </source>
</evidence>
<dbReference type="PRINTS" id="PR00411">
    <property type="entry name" value="PNDRDTASEI"/>
</dbReference>
<dbReference type="SUPFAM" id="SSF52821">
    <property type="entry name" value="Rhodanese/Cell cycle control phosphatase"/>
    <property type="match status" value="1"/>
</dbReference>
<gene>
    <name evidence="9" type="ORF">GCM10017772_19430</name>
</gene>
<feature type="domain" description="Rhodanese" evidence="8">
    <location>
        <begin position="497"/>
        <end position="585"/>
    </location>
</feature>
<dbReference type="SMART" id="SM00450">
    <property type="entry name" value="RHOD"/>
    <property type="match status" value="1"/>
</dbReference>
<proteinExistence type="inferred from homology"/>
<dbReference type="Pfam" id="PF07992">
    <property type="entry name" value="Pyr_redox_2"/>
    <property type="match status" value="1"/>
</dbReference>
<evidence type="ECO:0000256" key="5">
    <source>
        <dbReference type="ARBA" id="ARBA00023002"/>
    </source>
</evidence>
<dbReference type="Pfam" id="PF02852">
    <property type="entry name" value="Pyr_redox_dim"/>
    <property type="match status" value="1"/>
</dbReference>
<organism evidence="9 10">
    <name type="scientific">Promicromonospora soli</name>
    <dbReference type="NCBI Taxonomy" id="2035533"/>
    <lineage>
        <taxon>Bacteria</taxon>
        <taxon>Bacillati</taxon>
        <taxon>Actinomycetota</taxon>
        <taxon>Actinomycetes</taxon>
        <taxon>Micrococcales</taxon>
        <taxon>Promicromonosporaceae</taxon>
        <taxon>Promicromonospora</taxon>
    </lineage>
</organism>
<keyword evidence="10" id="KW-1185">Reference proteome</keyword>
<evidence type="ECO:0000313" key="9">
    <source>
        <dbReference type="EMBL" id="GHH71269.1"/>
    </source>
</evidence>
<dbReference type="PRINTS" id="PR00368">
    <property type="entry name" value="FADPNR"/>
</dbReference>
<dbReference type="InterPro" id="IPR016156">
    <property type="entry name" value="FAD/NAD-linked_Rdtase_dimer_sf"/>
</dbReference>
<dbReference type="SUPFAM" id="SSF52788">
    <property type="entry name" value="Phosphotyrosine protein phosphatases I"/>
    <property type="match status" value="1"/>
</dbReference>
<name>A0A919FT12_9MICO</name>
<dbReference type="SUPFAM" id="SSF55424">
    <property type="entry name" value="FAD/NAD-linked reductases, dimerisation (C-terminal) domain"/>
    <property type="match status" value="1"/>
</dbReference>
<dbReference type="InterPro" id="IPR023753">
    <property type="entry name" value="FAD/NAD-binding_dom"/>
</dbReference>
<comment type="cofactor">
    <cofactor evidence="1">
        <name>FAD</name>
        <dbReference type="ChEBI" id="CHEBI:57692"/>
    </cofactor>
</comment>
<evidence type="ECO:0000256" key="3">
    <source>
        <dbReference type="ARBA" id="ARBA00022630"/>
    </source>
</evidence>
<dbReference type="Pfam" id="PF00581">
    <property type="entry name" value="Rhodanese"/>
    <property type="match status" value="1"/>
</dbReference>
<keyword evidence="5" id="KW-0560">Oxidoreductase</keyword>
<sequence>MSTSPDLRPHPRRPVQPDLKIVVVGSVAAGTSAAAKARRNTETAQITVYERDHDISYSGCGLPYFVGGEVADIDDLTPRDPAWFKARYDVDVHTGHEVVAVDADGRTVTVRDLATGRMFVDSYDELVLATGVRAVAPPIPGVGATGVFSLRTPSDAGAIRAWIEDSESRGRTVRSAVVVGAGYIGLEMTEQLVARGLSVTVVEALDHAMPRMDADMSARVDAELRKHGVDLRLATKVVGITSDDDGVAGVEIDGVGSGVGADTAHIDAELVIISVGVRPNVDLAEQAGVRLGPTGAVAVDRRQRTSVDHVWAVGDVAESFHVITGEPVWVPLGSTANKMGRIAGDAMTGGPLEHRGILGTSIVRVFDLGVAQTGFTEGQARAAGYDVEVLHNIKPDRPEYLGGKPLVIKAVADRATGRLLGAQAIGASGADKRIDVLATAITYGADVADLFHLDLAYSPTYATTKDPVHYTGMALTNAIHGQAPLVAPAELDRRRADGEPIQVVDVRSAKDRAKSAVPDSVHIPLAELRQRSGELDPALPTVTYCNKGVTGNAGQNVLRNLGFADVANLSGGNQNYQQNYRLNRNPRTTLESPVPVSVPETSSASSSSTKPSALFVCVHNAGRSQMAAGFLRALSAGAVEVRSAGSMPAEQINPVAVEAMLEVGIDIRDEKPKILTNDAVEASDAVITMGCGDACPYYPGKNYQDWELDDPAGQGIEAIRPIRDEIERRVRGLLAELGVQPVA</sequence>
<dbReference type="AlphaFoldDB" id="A0A919FT12"/>
<dbReference type="PANTHER" id="PTHR43429">
    <property type="entry name" value="PYRIDINE NUCLEOTIDE-DISULFIDE OXIDOREDUCTASE DOMAIN-CONTAINING"/>
    <property type="match status" value="1"/>
</dbReference>
<reference evidence="9" key="2">
    <citation type="submission" date="2020-09" db="EMBL/GenBank/DDBJ databases">
        <authorList>
            <person name="Sun Q."/>
            <person name="Zhou Y."/>
        </authorList>
    </citation>
    <scope>NUCLEOTIDE SEQUENCE</scope>
    <source>
        <strain evidence="9">CGMCC 4.7398</strain>
    </source>
</reference>
<dbReference type="PROSITE" id="PS50206">
    <property type="entry name" value="RHODANESE_3"/>
    <property type="match status" value="1"/>
</dbReference>
<evidence type="ECO:0000259" key="8">
    <source>
        <dbReference type="PROSITE" id="PS50206"/>
    </source>
</evidence>
<keyword evidence="4" id="KW-0274">FAD</keyword>
<evidence type="ECO:0000256" key="2">
    <source>
        <dbReference type="ARBA" id="ARBA00009130"/>
    </source>
</evidence>
<accession>A0A919FT12</accession>
<dbReference type="CDD" id="cd16345">
    <property type="entry name" value="LMWP_ArsC"/>
    <property type="match status" value="1"/>
</dbReference>
<dbReference type="SUPFAM" id="SSF51905">
    <property type="entry name" value="FAD/NAD(P)-binding domain"/>
    <property type="match status" value="1"/>
</dbReference>
<dbReference type="InterPro" id="IPR036188">
    <property type="entry name" value="FAD/NAD-bd_sf"/>
</dbReference>
<dbReference type="Pfam" id="PF01451">
    <property type="entry name" value="LMWPc"/>
    <property type="match status" value="1"/>
</dbReference>
<dbReference type="Gene3D" id="3.40.50.2300">
    <property type="match status" value="1"/>
</dbReference>
<evidence type="ECO:0000256" key="1">
    <source>
        <dbReference type="ARBA" id="ARBA00001974"/>
    </source>
</evidence>